<dbReference type="InterPro" id="IPR006797">
    <property type="entry name" value="PRELI/MSF1_dom"/>
</dbReference>
<dbReference type="GeneTree" id="ENSGT00950000182810"/>
<dbReference type="InterPro" id="IPR037365">
    <property type="entry name" value="Slowmo/Ups"/>
</dbReference>
<dbReference type="AlphaFoldDB" id="A0A9J8CMZ3"/>
<dbReference type="Ensembl" id="ENSCCRT00000157652.1">
    <property type="protein sequence ID" value="ENSCCRP00000171452.1"/>
    <property type="gene ID" value="ENSCCRG00000074761.1"/>
</dbReference>
<accession>A0A9J8CMZ3</accession>
<name>A0A9J8CMZ3_CYPCA</name>
<dbReference type="Proteomes" id="UP001108240">
    <property type="component" value="Unplaced"/>
</dbReference>
<dbReference type="Pfam" id="PF04707">
    <property type="entry name" value="PRELI"/>
    <property type="match status" value="1"/>
</dbReference>
<reference evidence="2" key="2">
    <citation type="submission" date="2025-09" db="UniProtKB">
        <authorList>
            <consortium name="Ensembl"/>
        </authorList>
    </citation>
    <scope>IDENTIFICATION</scope>
</reference>
<evidence type="ECO:0000313" key="3">
    <source>
        <dbReference type="Proteomes" id="UP001108240"/>
    </source>
</evidence>
<dbReference type="GO" id="GO:0005758">
    <property type="term" value="C:mitochondrial intermembrane space"/>
    <property type="evidence" value="ECO:0007669"/>
    <property type="project" value="InterPro"/>
</dbReference>
<dbReference type="PANTHER" id="PTHR11158">
    <property type="entry name" value="MSF1/PX19 RELATED"/>
    <property type="match status" value="1"/>
</dbReference>
<organism evidence="2 3">
    <name type="scientific">Cyprinus carpio carpio</name>
    <dbReference type="NCBI Taxonomy" id="630221"/>
    <lineage>
        <taxon>Eukaryota</taxon>
        <taxon>Metazoa</taxon>
        <taxon>Chordata</taxon>
        <taxon>Craniata</taxon>
        <taxon>Vertebrata</taxon>
        <taxon>Euteleostomi</taxon>
        <taxon>Actinopterygii</taxon>
        <taxon>Neopterygii</taxon>
        <taxon>Teleostei</taxon>
        <taxon>Ostariophysi</taxon>
        <taxon>Cypriniformes</taxon>
        <taxon>Cyprinidae</taxon>
        <taxon>Cyprininae</taxon>
        <taxon>Cyprinus</taxon>
    </lineage>
</organism>
<reference evidence="2" key="1">
    <citation type="submission" date="2025-08" db="UniProtKB">
        <authorList>
            <consortium name="Ensembl"/>
        </authorList>
    </citation>
    <scope>IDENTIFICATION</scope>
</reference>
<keyword evidence="3" id="KW-1185">Reference proteome</keyword>
<dbReference type="OMA" id="IMENTIS"/>
<evidence type="ECO:0000259" key="1">
    <source>
        <dbReference type="PROSITE" id="PS50904"/>
    </source>
</evidence>
<sequence>MHRCMRMHYVTVSLSYYASALIKDPQCSLCVSVCVSLSHPWETVTKAAMQKYPNPMNPSVFGVDVLDRNVDRQGRLHSKRLLSTEWGLPSIVRSIIGNTRTCTYIQEHSVVDPKEKTFELQSTNITFTNMVSVDERLVYRPHPEDPEKTMLTQEAIISVKGVSLSSYLEGLMASTISSNAGKGREAMEWVIRRLNTEIEELAITARGTLRTPMAAAVTEK</sequence>
<evidence type="ECO:0000313" key="2">
    <source>
        <dbReference type="Ensembl" id="ENSCCRP00000171452.1"/>
    </source>
</evidence>
<proteinExistence type="predicted"/>
<feature type="domain" description="PRELI/MSF1" evidence="1">
    <location>
        <begin position="27"/>
        <end position="199"/>
    </location>
</feature>
<protein>
    <submittedName>
        <fullName evidence="2">PRELI domain containing 3</fullName>
    </submittedName>
</protein>
<dbReference type="PROSITE" id="PS50904">
    <property type="entry name" value="PRELI_MSF1"/>
    <property type="match status" value="1"/>
</dbReference>